<accession>A0A813IZY0</accession>
<protein>
    <submittedName>
        <fullName evidence="4">Uncharacterized protein</fullName>
    </submittedName>
</protein>
<dbReference type="EMBL" id="CAJNNW010016008">
    <property type="protein sequence ID" value="CAE8658310.1"/>
    <property type="molecule type" value="Genomic_DNA"/>
</dbReference>
<gene>
    <name evidence="4" type="ORF">PGLA2088_LOCUS13378</name>
</gene>
<dbReference type="Pfam" id="PF12796">
    <property type="entry name" value="Ank_2"/>
    <property type="match status" value="1"/>
</dbReference>
<dbReference type="AlphaFoldDB" id="A0A813IZY0"/>
<evidence type="ECO:0000256" key="1">
    <source>
        <dbReference type="ARBA" id="ARBA00022737"/>
    </source>
</evidence>
<dbReference type="PROSITE" id="PS50088">
    <property type="entry name" value="ANK_REPEAT"/>
    <property type="match status" value="3"/>
</dbReference>
<dbReference type="InterPro" id="IPR002110">
    <property type="entry name" value="Ankyrin_rpt"/>
</dbReference>
<feature type="repeat" description="ANK" evidence="3">
    <location>
        <begin position="102"/>
        <end position="134"/>
    </location>
</feature>
<keyword evidence="2 3" id="KW-0040">ANK repeat</keyword>
<dbReference type="PANTHER" id="PTHR24126">
    <property type="entry name" value="ANKYRIN REPEAT, PH AND SEC7 DOMAIN CONTAINING PROTEIN SECG-RELATED"/>
    <property type="match status" value="1"/>
</dbReference>
<keyword evidence="1" id="KW-0677">Repeat</keyword>
<dbReference type="PROSITE" id="PS50297">
    <property type="entry name" value="ANK_REP_REGION"/>
    <property type="match status" value="2"/>
</dbReference>
<dbReference type="PANTHER" id="PTHR24126:SF14">
    <property type="entry name" value="ANK_REP_REGION DOMAIN-CONTAINING PROTEIN"/>
    <property type="match status" value="1"/>
</dbReference>
<dbReference type="SUPFAM" id="SSF48403">
    <property type="entry name" value="Ankyrin repeat"/>
    <property type="match status" value="1"/>
</dbReference>
<proteinExistence type="predicted"/>
<dbReference type="Pfam" id="PF13637">
    <property type="entry name" value="Ank_4"/>
    <property type="match status" value="1"/>
</dbReference>
<feature type="repeat" description="ANK" evidence="3">
    <location>
        <begin position="73"/>
        <end position="101"/>
    </location>
</feature>
<dbReference type="Gene3D" id="1.25.40.20">
    <property type="entry name" value="Ankyrin repeat-containing domain"/>
    <property type="match status" value="1"/>
</dbReference>
<feature type="repeat" description="ANK" evidence="3">
    <location>
        <begin position="35"/>
        <end position="67"/>
    </location>
</feature>
<organism evidence="4 5">
    <name type="scientific">Polarella glacialis</name>
    <name type="common">Dinoflagellate</name>
    <dbReference type="NCBI Taxonomy" id="89957"/>
    <lineage>
        <taxon>Eukaryota</taxon>
        <taxon>Sar</taxon>
        <taxon>Alveolata</taxon>
        <taxon>Dinophyceae</taxon>
        <taxon>Suessiales</taxon>
        <taxon>Suessiaceae</taxon>
        <taxon>Polarella</taxon>
    </lineage>
</organism>
<comment type="caution">
    <text evidence="4">The sequence shown here is derived from an EMBL/GenBank/DDBJ whole genome shotgun (WGS) entry which is preliminary data.</text>
</comment>
<evidence type="ECO:0000256" key="2">
    <source>
        <dbReference type="ARBA" id="ARBA00023043"/>
    </source>
</evidence>
<dbReference type="SMART" id="SM00248">
    <property type="entry name" value="ANK"/>
    <property type="match status" value="3"/>
</dbReference>
<dbReference type="InterPro" id="IPR036770">
    <property type="entry name" value="Ankyrin_rpt-contain_sf"/>
</dbReference>
<evidence type="ECO:0000313" key="4">
    <source>
        <dbReference type="EMBL" id="CAE8658310.1"/>
    </source>
</evidence>
<name>A0A813IZY0_POLGL</name>
<sequence>MAQGELRAAVAFGSVAATEAALAAGASVNAPGPAGGWLPIHAASSQGHLGVLSLLIARRADVNAPSGRLYAQPVHLAAKEGHVEVLEYLLDLRADIDATDREERRPISLACQRAKLEVVKLLVERRADLLSPDEGRATPYDWAVSGLSVLGTDYEKSEQICNLLEKHGAKVSGPCLGPLERCPYASSRGAPNC</sequence>
<reference evidence="4" key="1">
    <citation type="submission" date="2021-02" db="EMBL/GenBank/DDBJ databases">
        <authorList>
            <person name="Dougan E. K."/>
            <person name="Rhodes N."/>
            <person name="Thang M."/>
            <person name="Chan C."/>
        </authorList>
    </citation>
    <scope>NUCLEOTIDE SEQUENCE</scope>
</reference>
<evidence type="ECO:0000256" key="3">
    <source>
        <dbReference type="PROSITE-ProRule" id="PRU00023"/>
    </source>
</evidence>
<evidence type="ECO:0000313" key="5">
    <source>
        <dbReference type="Proteomes" id="UP000626109"/>
    </source>
</evidence>
<dbReference type="Proteomes" id="UP000626109">
    <property type="component" value="Unassembled WGS sequence"/>
</dbReference>